<dbReference type="InterPro" id="IPR028032">
    <property type="entry name" value="DUF4503"/>
</dbReference>
<dbReference type="AlphaFoldDB" id="A0A6P7K013"/>
<dbReference type="InterPro" id="IPR053054">
    <property type="entry name" value="DNA_repair-scaffolding"/>
</dbReference>
<evidence type="ECO:0000313" key="4">
    <source>
        <dbReference type="Proteomes" id="UP000515145"/>
    </source>
</evidence>
<dbReference type="GO" id="GO:0070202">
    <property type="term" value="P:regulation of establishment of protein localization to chromosome"/>
    <property type="evidence" value="ECO:0007669"/>
    <property type="project" value="TreeGrafter"/>
</dbReference>
<feature type="region of interest" description="Disordered" evidence="1">
    <location>
        <begin position="237"/>
        <end position="265"/>
    </location>
</feature>
<dbReference type="GO" id="GO:0000724">
    <property type="term" value="P:double-strand break repair via homologous recombination"/>
    <property type="evidence" value="ECO:0007669"/>
    <property type="project" value="TreeGrafter"/>
</dbReference>
<organism evidence="4 5">
    <name type="scientific">Parambassis ranga</name>
    <name type="common">Indian glassy fish</name>
    <dbReference type="NCBI Taxonomy" id="210632"/>
    <lineage>
        <taxon>Eukaryota</taxon>
        <taxon>Metazoa</taxon>
        <taxon>Chordata</taxon>
        <taxon>Craniata</taxon>
        <taxon>Vertebrata</taxon>
        <taxon>Euteleostomi</taxon>
        <taxon>Actinopterygii</taxon>
        <taxon>Neopterygii</taxon>
        <taxon>Teleostei</taxon>
        <taxon>Neoteleostei</taxon>
        <taxon>Acanthomorphata</taxon>
        <taxon>Ovalentaria</taxon>
        <taxon>Ambassidae</taxon>
        <taxon>Parambassis</taxon>
    </lineage>
</organism>
<gene>
    <name evidence="5" type="primary">spidr</name>
</gene>
<evidence type="ECO:0000256" key="1">
    <source>
        <dbReference type="SAM" id="MobiDB-lite"/>
    </source>
</evidence>
<feature type="region of interest" description="Disordered" evidence="1">
    <location>
        <begin position="100"/>
        <end position="129"/>
    </location>
</feature>
<dbReference type="GeneID" id="114449265"/>
<keyword evidence="4" id="KW-1185">Reference proteome</keyword>
<feature type="compositionally biased region" description="Acidic residues" evidence="1">
    <location>
        <begin position="144"/>
        <end position="157"/>
    </location>
</feature>
<evidence type="ECO:0000259" key="3">
    <source>
        <dbReference type="Pfam" id="PF14951"/>
    </source>
</evidence>
<dbReference type="PANTHER" id="PTHR34347:SF1">
    <property type="entry name" value="DNA REPAIR-SCAFFOLDING PROTEIN"/>
    <property type="match status" value="1"/>
</dbReference>
<feature type="compositionally biased region" description="Polar residues" evidence="1">
    <location>
        <begin position="237"/>
        <end position="250"/>
    </location>
</feature>
<accession>A0A6P7K013</accession>
<dbReference type="PANTHER" id="PTHR34347">
    <property type="entry name" value="DNA REPAIR-SCAFFOLDING PROTEIN SPIDR"/>
    <property type="match status" value="1"/>
</dbReference>
<dbReference type="GO" id="GO:0000228">
    <property type="term" value="C:nuclear chromosome"/>
    <property type="evidence" value="ECO:0007669"/>
    <property type="project" value="TreeGrafter"/>
</dbReference>
<dbReference type="InterPro" id="IPR028026">
    <property type="entry name" value="DUF4502"/>
</dbReference>
<dbReference type="CTD" id="23514"/>
<feature type="region of interest" description="Disordered" evidence="1">
    <location>
        <begin position="142"/>
        <end position="190"/>
    </location>
</feature>
<dbReference type="RefSeq" id="XP_028282569.1">
    <property type="nucleotide sequence ID" value="XM_028426768.1"/>
</dbReference>
<dbReference type="InParanoid" id="A0A6P7K013"/>
<feature type="compositionally biased region" description="Low complexity" evidence="1">
    <location>
        <begin position="100"/>
        <end position="109"/>
    </location>
</feature>
<dbReference type="GO" id="GO:0005654">
    <property type="term" value="C:nucleoplasm"/>
    <property type="evidence" value="ECO:0007669"/>
    <property type="project" value="TreeGrafter"/>
</dbReference>
<dbReference type="Proteomes" id="UP000515145">
    <property type="component" value="Chromosome 17"/>
</dbReference>
<feature type="domain" description="DUF4503" evidence="3">
    <location>
        <begin position="525"/>
        <end position="920"/>
    </location>
</feature>
<feature type="domain" description="DUF4502" evidence="2">
    <location>
        <begin position="5"/>
        <end position="377"/>
    </location>
</feature>
<protein>
    <submittedName>
        <fullName evidence="5">DNA repair-scaffolding protein</fullName>
    </submittedName>
</protein>
<feature type="region of interest" description="Disordered" evidence="1">
    <location>
        <begin position="208"/>
        <end position="227"/>
    </location>
</feature>
<sequence>MSSRKRKRSSRDIKCVFFPDDVRHGLHKVGRETSSLSSLSSARSWERCGESFLDTPMTKTLQSSGRKLSAIKNLSLVQPRPFHCEKDLVHIAWSSSDSEQSDSEMQLQSRVVPQQLIHKPRPTASSQSYTRALLMLSTSKEDLPDIDTDSDLDVSEVEAEKDSGQQISDCESESPDEKPEEQPHESENMKELEISGYVSDGEDTVISSRLNTESPPLQTGEGSKRSVGDWLKSAQAMLQTPQKPNDTPSRTPEDSAKKKKKFQRGGLAERLNRLQCRQRSAVSFWKHQYNSDTSAATTATVDRPGVLVLEVLEVTEECSMQLALCEHHLPPRDGHQHSKAVSEDTARMLVLFNRQTAAQLMPAPRDIIHIYPPWQSLSIEGLSCPVILNTHFSQKVCSAANTSIPGCRFAPKKCMPYYLGKIFGLLEASRTTEMNKQVTPSDSLCSFGGSGVLREHCDSLLEAIEALGQAGSVDQDVEVIVQRVYAVPIGHCSPASIIKPRVPLRSSAALPPAEKGKTRLCVLVQDSYGMFSVVQLHPLPCKDDLHQYCQMWQGKTCVLRNIKVVQRVTRERRSRLFSLIDSLWPPAMPLKEHGSSLSMPSTSRASGPAPSFCYLLSGQQSSVEATKEQAVSPLYCHPLKRTLRDILQGEGGKICRCSFDATVLYKRMQSPDVGHGEVWMVLTDPSLQEEECSERPCRRTVALCVNTSCVLTSSVLEALSSPAACRMSFRDAISENDFLLCAEQSVIEPEGSLKSTTRPESVLQPQSSILLHPVRLDPLSVETTPNSLCALTGVIVGVDENTAYTWPACNHCGSGNLDMSAERTQSFHCVSCKSAVIKPDTKVQLEVFLSCSSLKDCTVKVKLQKKTIMSILNSTALESDEFPGYDVENVLGKEVGPIAVYVQVVTRKPALWISLEEICL</sequence>
<dbReference type="OrthoDB" id="1914453at2759"/>
<proteinExistence type="predicted"/>
<evidence type="ECO:0000259" key="2">
    <source>
        <dbReference type="Pfam" id="PF14950"/>
    </source>
</evidence>
<feature type="compositionally biased region" description="Basic and acidic residues" evidence="1">
    <location>
        <begin position="175"/>
        <end position="190"/>
    </location>
</feature>
<reference evidence="5" key="1">
    <citation type="submission" date="2025-08" db="UniProtKB">
        <authorList>
            <consortium name="RefSeq"/>
        </authorList>
    </citation>
    <scope>IDENTIFICATION</scope>
</reference>
<name>A0A6P7K013_9TELE</name>
<dbReference type="Pfam" id="PF14950">
    <property type="entry name" value="DUF4502"/>
    <property type="match status" value="1"/>
</dbReference>
<dbReference type="Pfam" id="PF14951">
    <property type="entry name" value="DUF4503"/>
    <property type="match status" value="1"/>
</dbReference>
<evidence type="ECO:0000313" key="5">
    <source>
        <dbReference type="RefSeq" id="XP_028282569.1"/>
    </source>
</evidence>
<feature type="compositionally biased region" description="Polar residues" evidence="1">
    <location>
        <begin position="208"/>
        <end position="221"/>
    </location>
</feature>